<proteinExistence type="predicted"/>
<organism evidence="2">
    <name type="scientific">Anguilla anguilla</name>
    <name type="common">European freshwater eel</name>
    <name type="synonym">Muraena anguilla</name>
    <dbReference type="NCBI Taxonomy" id="7936"/>
    <lineage>
        <taxon>Eukaryota</taxon>
        <taxon>Metazoa</taxon>
        <taxon>Chordata</taxon>
        <taxon>Craniata</taxon>
        <taxon>Vertebrata</taxon>
        <taxon>Euteleostomi</taxon>
        <taxon>Actinopterygii</taxon>
        <taxon>Neopterygii</taxon>
        <taxon>Teleostei</taxon>
        <taxon>Anguilliformes</taxon>
        <taxon>Anguillidae</taxon>
        <taxon>Anguilla</taxon>
    </lineage>
</organism>
<evidence type="ECO:0000313" key="2">
    <source>
        <dbReference type="EMBL" id="JAH61501.1"/>
    </source>
</evidence>
<keyword evidence="1" id="KW-1133">Transmembrane helix</keyword>
<keyword evidence="1" id="KW-0812">Transmembrane</keyword>
<feature type="transmembrane region" description="Helical" evidence="1">
    <location>
        <begin position="7"/>
        <end position="28"/>
    </location>
</feature>
<dbReference type="AlphaFoldDB" id="A0A0E9U6N6"/>
<keyword evidence="1" id="KW-0472">Membrane</keyword>
<evidence type="ECO:0000256" key="1">
    <source>
        <dbReference type="SAM" id="Phobius"/>
    </source>
</evidence>
<protein>
    <submittedName>
        <fullName evidence="2">Uncharacterized protein</fullName>
    </submittedName>
</protein>
<accession>A0A0E9U6N6</accession>
<sequence>MMLILNYYYMHGSVVIIIAYNMATVIAAS</sequence>
<name>A0A0E9U6N6_ANGAN</name>
<dbReference type="EMBL" id="GBXM01047076">
    <property type="protein sequence ID" value="JAH61501.1"/>
    <property type="molecule type" value="Transcribed_RNA"/>
</dbReference>
<reference evidence="2" key="1">
    <citation type="submission" date="2014-11" db="EMBL/GenBank/DDBJ databases">
        <authorList>
            <person name="Amaro Gonzalez C."/>
        </authorList>
    </citation>
    <scope>NUCLEOTIDE SEQUENCE</scope>
</reference>
<reference evidence="2" key="2">
    <citation type="journal article" date="2015" name="Fish Shellfish Immunol.">
        <title>Early steps in the European eel (Anguilla anguilla)-Vibrio vulnificus interaction in the gills: Role of the RtxA13 toxin.</title>
        <authorList>
            <person name="Callol A."/>
            <person name="Pajuelo D."/>
            <person name="Ebbesson L."/>
            <person name="Teles M."/>
            <person name="MacKenzie S."/>
            <person name="Amaro C."/>
        </authorList>
    </citation>
    <scope>NUCLEOTIDE SEQUENCE</scope>
</reference>